<comment type="catalytic activity">
    <reaction evidence="12 13">
        <text>GMP + ATP = GDP + ADP</text>
        <dbReference type="Rhea" id="RHEA:20780"/>
        <dbReference type="ChEBI" id="CHEBI:30616"/>
        <dbReference type="ChEBI" id="CHEBI:58115"/>
        <dbReference type="ChEBI" id="CHEBI:58189"/>
        <dbReference type="ChEBI" id="CHEBI:456216"/>
        <dbReference type="EC" id="2.7.4.8"/>
    </reaction>
</comment>
<evidence type="ECO:0000256" key="11">
    <source>
        <dbReference type="ARBA" id="ARBA00030128"/>
    </source>
</evidence>
<keyword evidence="9 13" id="KW-0418">Kinase</keyword>
<dbReference type="RefSeq" id="WP_038047948.1">
    <property type="nucleotide sequence ID" value="NZ_JAKEDT010000019.1"/>
</dbReference>
<dbReference type="InterPro" id="IPR008144">
    <property type="entry name" value="Guanylate_kin-like_dom"/>
</dbReference>
<dbReference type="InterPro" id="IPR008145">
    <property type="entry name" value="GK/Ca_channel_bsu"/>
</dbReference>
<evidence type="ECO:0000256" key="7">
    <source>
        <dbReference type="ARBA" id="ARBA00022679"/>
    </source>
</evidence>
<comment type="subcellular location">
    <subcellularLocation>
        <location evidence="2 13">Cytoplasm</location>
    </subcellularLocation>
</comment>
<dbReference type="PROSITE" id="PS00856">
    <property type="entry name" value="GUANYLATE_KINASE_1"/>
    <property type="match status" value="1"/>
</dbReference>
<dbReference type="Pfam" id="PF00625">
    <property type="entry name" value="Guanylate_kin"/>
    <property type="match status" value="1"/>
</dbReference>
<dbReference type="Gene3D" id="3.30.63.10">
    <property type="entry name" value="Guanylate Kinase phosphate binding domain"/>
    <property type="match status" value="1"/>
</dbReference>
<dbReference type="FunFam" id="3.40.50.300:FF:000855">
    <property type="entry name" value="Guanylate kinase"/>
    <property type="match status" value="1"/>
</dbReference>
<dbReference type="EC" id="2.7.4.8" evidence="4 13"/>
<dbReference type="SUPFAM" id="SSF52540">
    <property type="entry name" value="P-loop containing nucleoside triphosphate hydrolases"/>
    <property type="match status" value="1"/>
</dbReference>
<name>A0A7C5VGQ7_9DEIN</name>
<keyword evidence="7 13" id="KW-0808">Transferase</keyword>
<dbReference type="InterPro" id="IPR017665">
    <property type="entry name" value="Guanylate_kinase"/>
</dbReference>
<proteinExistence type="inferred from homology"/>
<dbReference type="GO" id="GO:0005524">
    <property type="term" value="F:ATP binding"/>
    <property type="evidence" value="ECO:0007669"/>
    <property type="project" value="UniProtKB-UniRule"/>
</dbReference>
<comment type="caution">
    <text evidence="15">The sequence shown here is derived from an EMBL/GenBank/DDBJ whole genome shotgun (WGS) entry which is preliminary data.</text>
</comment>
<comment type="similarity">
    <text evidence="3 13">Belongs to the guanylate kinase family.</text>
</comment>
<dbReference type="InterPro" id="IPR027417">
    <property type="entry name" value="P-loop_NTPase"/>
</dbReference>
<dbReference type="AlphaFoldDB" id="A0A7C5VGQ7"/>
<evidence type="ECO:0000256" key="10">
    <source>
        <dbReference type="ARBA" id="ARBA00022840"/>
    </source>
</evidence>
<dbReference type="CDD" id="cd00071">
    <property type="entry name" value="GMPK"/>
    <property type="match status" value="1"/>
</dbReference>
<feature type="binding site" evidence="13">
    <location>
        <begin position="10"/>
        <end position="17"/>
    </location>
    <ligand>
        <name>ATP</name>
        <dbReference type="ChEBI" id="CHEBI:30616"/>
    </ligand>
</feature>
<dbReference type="PROSITE" id="PS50052">
    <property type="entry name" value="GUANYLATE_KINASE_2"/>
    <property type="match status" value="1"/>
</dbReference>
<dbReference type="FunFam" id="3.30.63.10:FF:000002">
    <property type="entry name" value="Guanylate kinase 1"/>
    <property type="match status" value="1"/>
</dbReference>
<dbReference type="HAMAP" id="MF_00328">
    <property type="entry name" value="Guanylate_kinase"/>
    <property type="match status" value="1"/>
</dbReference>
<dbReference type="EMBL" id="DRXE01000004">
    <property type="protein sequence ID" value="HHM67131.1"/>
    <property type="molecule type" value="Genomic_DNA"/>
</dbReference>
<comment type="function">
    <text evidence="1 13">Essential for recycling GMP and indirectly, cGMP.</text>
</comment>
<reference evidence="15" key="1">
    <citation type="journal article" date="2020" name="mSystems">
        <title>Genome- and Community-Level Interaction Insights into Carbon Utilization and Element Cycling Functions of Hydrothermarchaeota in Hydrothermal Sediment.</title>
        <authorList>
            <person name="Zhou Z."/>
            <person name="Liu Y."/>
            <person name="Xu W."/>
            <person name="Pan J."/>
            <person name="Luo Z.H."/>
            <person name="Li M."/>
        </authorList>
    </citation>
    <scope>NUCLEOTIDE SEQUENCE [LARGE SCALE GENOMIC DNA]</scope>
    <source>
        <strain evidence="15">SpSt-1071</strain>
    </source>
</reference>
<dbReference type="InterPro" id="IPR020590">
    <property type="entry name" value="Guanylate_kinase_CS"/>
</dbReference>
<dbReference type="Gene3D" id="3.40.50.300">
    <property type="entry name" value="P-loop containing nucleotide triphosphate hydrolases"/>
    <property type="match status" value="1"/>
</dbReference>
<dbReference type="GO" id="GO:0004385">
    <property type="term" value="F:GMP kinase activity"/>
    <property type="evidence" value="ECO:0007669"/>
    <property type="project" value="UniProtKB-UniRule"/>
</dbReference>
<feature type="domain" description="Guanylate kinase-like" evidence="14">
    <location>
        <begin position="3"/>
        <end position="180"/>
    </location>
</feature>
<evidence type="ECO:0000256" key="4">
    <source>
        <dbReference type="ARBA" id="ARBA00012961"/>
    </source>
</evidence>
<dbReference type="PANTHER" id="PTHR23117">
    <property type="entry name" value="GUANYLATE KINASE-RELATED"/>
    <property type="match status" value="1"/>
</dbReference>
<evidence type="ECO:0000256" key="2">
    <source>
        <dbReference type="ARBA" id="ARBA00004496"/>
    </source>
</evidence>
<dbReference type="SMART" id="SM00072">
    <property type="entry name" value="GuKc"/>
    <property type="match status" value="1"/>
</dbReference>
<dbReference type="PANTHER" id="PTHR23117:SF13">
    <property type="entry name" value="GUANYLATE KINASE"/>
    <property type="match status" value="1"/>
</dbReference>
<evidence type="ECO:0000256" key="12">
    <source>
        <dbReference type="ARBA" id="ARBA00048594"/>
    </source>
</evidence>
<evidence type="ECO:0000256" key="13">
    <source>
        <dbReference type="HAMAP-Rule" id="MF_00328"/>
    </source>
</evidence>
<evidence type="ECO:0000259" key="14">
    <source>
        <dbReference type="PROSITE" id="PS50052"/>
    </source>
</evidence>
<organism evidence="15">
    <name type="scientific">Thermus caliditerrae</name>
    <dbReference type="NCBI Taxonomy" id="1330700"/>
    <lineage>
        <taxon>Bacteria</taxon>
        <taxon>Thermotogati</taxon>
        <taxon>Deinococcota</taxon>
        <taxon>Deinococci</taxon>
        <taxon>Thermales</taxon>
        <taxon>Thermaceae</taxon>
        <taxon>Thermus</taxon>
    </lineage>
</organism>
<sequence>MRGRLFVMTGASGVGKGTVRAKVLERTRLFYSISMTTRSPRPGERDGVDYYFVDRAAFEALLAQDGFLEHAEYVGHLYGTPRLPVERALERGEDVLLEIEVQGALQVKAKVPEAVLIFLLPPSLSELKRRLVYRGKDSPEKIEKRLKQAEWEIENAHLFDYVVVNDVLEEAVADFLAILTAERRRTSRMAPALARALERDPDLEAELDAIVRRSYGGTRD</sequence>
<evidence type="ECO:0000256" key="8">
    <source>
        <dbReference type="ARBA" id="ARBA00022741"/>
    </source>
</evidence>
<evidence type="ECO:0000256" key="1">
    <source>
        <dbReference type="ARBA" id="ARBA00003531"/>
    </source>
</evidence>
<keyword evidence="8 13" id="KW-0547">Nucleotide-binding</keyword>
<keyword evidence="6 13" id="KW-0963">Cytoplasm</keyword>
<accession>A0A7C5VGQ7</accession>
<evidence type="ECO:0000313" key="15">
    <source>
        <dbReference type="EMBL" id="HHM67131.1"/>
    </source>
</evidence>
<keyword evidence="10 13" id="KW-0067">ATP-binding</keyword>
<dbReference type="NCBIfam" id="TIGR03263">
    <property type="entry name" value="guanyl_kin"/>
    <property type="match status" value="1"/>
</dbReference>
<gene>
    <name evidence="13" type="primary">gmk</name>
    <name evidence="15" type="ORF">ENM28_00080</name>
</gene>
<evidence type="ECO:0000256" key="5">
    <source>
        <dbReference type="ARBA" id="ARBA00016296"/>
    </source>
</evidence>
<evidence type="ECO:0000256" key="9">
    <source>
        <dbReference type="ARBA" id="ARBA00022777"/>
    </source>
</evidence>
<dbReference type="OrthoDB" id="9808150at2"/>
<protein>
    <recommendedName>
        <fullName evidence="5 13">Guanylate kinase</fullName>
        <ecNumber evidence="4 13">2.7.4.8</ecNumber>
    </recommendedName>
    <alternativeName>
        <fullName evidence="11 13">GMP kinase</fullName>
    </alternativeName>
</protein>
<dbReference type="GO" id="GO:0005829">
    <property type="term" value="C:cytosol"/>
    <property type="evidence" value="ECO:0007669"/>
    <property type="project" value="TreeGrafter"/>
</dbReference>
<evidence type="ECO:0000256" key="6">
    <source>
        <dbReference type="ARBA" id="ARBA00022490"/>
    </source>
</evidence>
<evidence type="ECO:0000256" key="3">
    <source>
        <dbReference type="ARBA" id="ARBA00005790"/>
    </source>
</evidence>